<evidence type="ECO:0000256" key="2">
    <source>
        <dbReference type="ARBA" id="ARBA00022525"/>
    </source>
</evidence>
<evidence type="ECO:0000313" key="8">
    <source>
        <dbReference type="Proteomes" id="UP000787635"/>
    </source>
</evidence>
<dbReference type="InterPro" id="IPR011049">
    <property type="entry name" value="Serralysin-like_metalloprot_C"/>
</dbReference>
<dbReference type="SUPFAM" id="SSF51120">
    <property type="entry name" value="beta-Roll"/>
    <property type="match status" value="2"/>
</dbReference>
<dbReference type="RefSeq" id="WP_168034043.1">
    <property type="nucleotide sequence ID" value="NZ_JAAVNE010000042.1"/>
</dbReference>
<organism evidence="7 8">
    <name type="scientific">Falsiroseomonas selenitidurans</name>
    <dbReference type="NCBI Taxonomy" id="2716335"/>
    <lineage>
        <taxon>Bacteria</taxon>
        <taxon>Pseudomonadati</taxon>
        <taxon>Pseudomonadota</taxon>
        <taxon>Alphaproteobacteria</taxon>
        <taxon>Acetobacterales</taxon>
        <taxon>Roseomonadaceae</taxon>
        <taxon>Falsiroseomonas</taxon>
    </lineage>
</organism>
<comment type="caution">
    <text evidence="7">The sequence shown here is derived from an EMBL/GenBank/DDBJ whole genome shotgun (WGS) entry which is preliminary data.</text>
</comment>
<keyword evidence="4" id="KW-0677">Repeat</keyword>
<dbReference type="InterPro" id="IPR038081">
    <property type="entry name" value="CalX-like_sf"/>
</dbReference>
<reference evidence="7 8" key="1">
    <citation type="submission" date="2020-03" db="EMBL/GenBank/DDBJ databases">
        <title>Roseomonas selenitidurans sp. nov. isolated from urban soil.</title>
        <authorList>
            <person name="Liu H."/>
        </authorList>
    </citation>
    <scope>NUCLEOTIDE SEQUENCE [LARGE SCALE GENOMIC DNA]</scope>
    <source>
        <strain evidence="7 8">BU-1</strain>
    </source>
</reference>
<feature type="domain" description="Calx-beta" evidence="6">
    <location>
        <begin position="387"/>
        <end position="485"/>
    </location>
</feature>
<dbReference type="Pfam" id="PF03160">
    <property type="entry name" value="Calx-beta"/>
    <property type="match status" value="1"/>
</dbReference>
<name>A0ABX1E7Z3_9PROT</name>
<dbReference type="Proteomes" id="UP000787635">
    <property type="component" value="Unassembled WGS sequence"/>
</dbReference>
<keyword evidence="8" id="KW-1185">Reference proteome</keyword>
<gene>
    <name evidence="7" type="ORF">HEQ75_20820</name>
</gene>
<proteinExistence type="predicted"/>
<dbReference type="PANTHER" id="PTHR38340:SF1">
    <property type="entry name" value="S-LAYER PROTEIN"/>
    <property type="match status" value="1"/>
</dbReference>
<evidence type="ECO:0000313" key="7">
    <source>
        <dbReference type="EMBL" id="NKC33316.1"/>
    </source>
</evidence>
<dbReference type="SMART" id="SM00237">
    <property type="entry name" value="Calx_beta"/>
    <property type="match status" value="1"/>
</dbReference>
<dbReference type="Gene3D" id="2.150.10.10">
    <property type="entry name" value="Serralysin-like metalloprotease, C-terminal"/>
    <property type="match status" value="3"/>
</dbReference>
<dbReference type="InterPro" id="IPR003644">
    <property type="entry name" value="Calx_beta"/>
</dbReference>
<dbReference type="InterPro" id="IPR001343">
    <property type="entry name" value="Hemolysn_Ca-bd"/>
</dbReference>
<dbReference type="Pfam" id="PF00353">
    <property type="entry name" value="HemolysinCabind"/>
    <property type="match status" value="3"/>
</dbReference>
<dbReference type="PROSITE" id="PS00330">
    <property type="entry name" value="HEMOLYSIN_CALCIUM"/>
    <property type="match status" value="5"/>
</dbReference>
<protein>
    <recommendedName>
        <fullName evidence="6">Calx-beta domain-containing protein</fullName>
    </recommendedName>
</protein>
<evidence type="ECO:0000256" key="3">
    <source>
        <dbReference type="ARBA" id="ARBA00022729"/>
    </source>
</evidence>
<keyword evidence="5" id="KW-0106">Calcium</keyword>
<evidence type="ECO:0000259" key="6">
    <source>
        <dbReference type="SMART" id="SM00237"/>
    </source>
</evidence>
<evidence type="ECO:0000256" key="4">
    <source>
        <dbReference type="ARBA" id="ARBA00022737"/>
    </source>
</evidence>
<dbReference type="PRINTS" id="PR00313">
    <property type="entry name" value="CABNDNGRPT"/>
</dbReference>
<dbReference type="PANTHER" id="PTHR38340">
    <property type="entry name" value="S-LAYER PROTEIN"/>
    <property type="match status" value="1"/>
</dbReference>
<comment type="subcellular location">
    <subcellularLocation>
        <location evidence="1">Secreted</location>
    </subcellularLocation>
</comment>
<sequence length="916" mass="93136">MANLVTGLGGSAGFGENSLNAGDRWSLVPIDLSAFYNANGGLKFLGNDYQALWVNQDGFIQFRPADGGRAELPAIPFAGPGAGGLDASFGDTIAPILAPFWSPVDTDATALPASAGGSSTGSNQVWYDLDAVTGIVTVTWDDVLPQSGGGAEISEASGRNAFQLQIAPATNPGATSIDFDVTFRYESLEWPSFNFRDNLFFTTNAGRAVMTDFSTVIDGDVVITELPPSLDAATNPDAATALVTTGNIIGQPGLWHYAYRQGWVTAEISAEDTVVVEGTGAGATFAAVEVRLVAGVQHSVTVDWQAVNQATGLGFANVDSDLLETSGSITFAPGETQKSLFIPINRDAIDEALPGLGFTAETFRLELSTAPVAFLSPGGSILLNDSVVVTITDDDTPVAGGFAVEDASAAESSGELVFTVTRGDATASGSVDFSLAAGTAVAGLDFTAGTGTLDFAPGEASQTLRVALLDDGLVEADETLTLTLSNPVGQPILAASATGTILDDDSALLITPEPAFALEGQADTPIAFRFTRSGADVAVARTLGWVFETSGLSAADFPAGSLSGTVAFAAGETEQVVTLFLLADDVTETTPESGRMALIPADQAVYASVNSGDFLTQDAPDPAIADWRRGGEGADTLSGLAGDDTLLGLGGEDLLQGGRGDDRLVGGDGNDALEGGFGRDRLLGEAGDDGLAGGAGNDLLSGGLGADTLRGEEGNDTLLGGAEADVLEGGADRDRLMGDAGDDSLDGGAADDRLFGGTGADFLAGGEGADYLLGEAGADWLLGGAGNDVLLGGAEADTLEGGLGADRLRGDAGPDVFRWTALEESSLALRDRVLDFVVGEDRLDFAAIDGDLAAPGVQGFTFLGGGAFTAGVAGVRFVQAFGNTVVQLDSADADTSPEMYVVLSGLHALTAAEFIL</sequence>
<dbReference type="Gene3D" id="2.60.40.2030">
    <property type="match status" value="2"/>
</dbReference>
<keyword evidence="3" id="KW-0732">Signal</keyword>
<dbReference type="SUPFAM" id="SSF141072">
    <property type="entry name" value="CalX-like"/>
    <property type="match status" value="3"/>
</dbReference>
<evidence type="ECO:0000256" key="5">
    <source>
        <dbReference type="ARBA" id="ARBA00022837"/>
    </source>
</evidence>
<evidence type="ECO:0000256" key="1">
    <source>
        <dbReference type="ARBA" id="ARBA00004613"/>
    </source>
</evidence>
<accession>A0ABX1E7Z3</accession>
<dbReference type="InterPro" id="IPR050557">
    <property type="entry name" value="RTX_toxin/Mannuronan_C5-epim"/>
</dbReference>
<keyword evidence="2" id="KW-0964">Secreted</keyword>
<dbReference type="InterPro" id="IPR018511">
    <property type="entry name" value="Hemolysin-typ_Ca-bd_CS"/>
</dbReference>
<dbReference type="EMBL" id="JAAVNE010000042">
    <property type="protein sequence ID" value="NKC33316.1"/>
    <property type="molecule type" value="Genomic_DNA"/>
</dbReference>